<dbReference type="EMBL" id="BGZK01001344">
    <property type="protein sequence ID" value="GBP77747.1"/>
    <property type="molecule type" value="Genomic_DNA"/>
</dbReference>
<evidence type="ECO:0000256" key="1">
    <source>
        <dbReference type="SAM" id="MobiDB-lite"/>
    </source>
</evidence>
<evidence type="ECO:0000313" key="3">
    <source>
        <dbReference type="Proteomes" id="UP000299102"/>
    </source>
</evidence>
<evidence type="ECO:0000313" key="2">
    <source>
        <dbReference type="EMBL" id="GBP77747.1"/>
    </source>
</evidence>
<feature type="region of interest" description="Disordered" evidence="1">
    <location>
        <begin position="31"/>
        <end position="52"/>
    </location>
</feature>
<feature type="compositionally biased region" description="Basic residues" evidence="1">
    <location>
        <begin position="42"/>
        <end position="52"/>
    </location>
</feature>
<proteinExistence type="predicted"/>
<protein>
    <submittedName>
        <fullName evidence="2">Uncharacterized protein</fullName>
    </submittedName>
</protein>
<sequence length="74" mass="8339">MQTIGGWMSLYTLKSTVRRTSLEVLRECNGDSVSHARAPPAPHRRAPPRHAFKTSCFPSSKTILLKTMCELREP</sequence>
<comment type="caution">
    <text evidence="2">The sequence shown here is derived from an EMBL/GenBank/DDBJ whole genome shotgun (WGS) entry which is preliminary data.</text>
</comment>
<keyword evidence="3" id="KW-1185">Reference proteome</keyword>
<reference evidence="2 3" key="1">
    <citation type="journal article" date="2019" name="Commun. Biol.">
        <title>The bagworm genome reveals a unique fibroin gene that provides high tensile strength.</title>
        <authorList>
            <person name="Kono N."/>
            <person name="Nakamura H."/>
            <person name="Ohtoshi R."/>
            <person name="Tomita M."/>
            <person name="Numata K."/>
            <person name="Arakawa K."/>
        </authorList>
    </citation>
    <scope>NUCLEOTIDE SEQUENCE [LARGE SCALE GENOMIC DNA]</scope>
</reference>
<name>A0A4C1YTM3_EUMVA</name>
<gene>
    <name evidence="2" type="ORF">EVAR_55412_1</name>
</gene>
<dbReference type="Proteomes" id="UP000299102">
    <property type="component" value="Unassembled WGS sequence"/>
</dbReference>
<accession>A0A4C1YTM3</accession>
<dbReference type="AlphaFoldDB" id="A0A4C1YTM3"/>
<organism evidence="2 3">
    <name type="scientific">Eumeta variegata</name>
    <name type="common">Bagworm moth</name>
    <name type="synonym">Eumeta japonica</name>
    <dbReference type="NCBI Taxonomy" id="151549"/>
    <lineage>
        <taxon>Eukaryota</taxon>
        <taxon>Metazoa</taxon>
        <taxon>Ecdysozoa</taxon>
        <taxon>Arthropoda</taxon>
        <taxon>Hexapoda</taxon>
        <taxon>Insecta</taxon>
        <taxon>Pterygota</taxon>
        <taxon>Neoptera</taxon>
        <taxon>Endopterygota</taxon>
        <taxon>Lepidoptera</taxon>
        <taxon>Glossata</taxon>
        <taxon>Ditrysia</taxon>
        <taxon>Tineoidea</taxon>
        <taxon>Psychidae</taxon>
        <taxon>Oiketicinae</taxon>
        <taxon>Eumeta</taxon>
    </lineage>
</organism>